<keyword evidence="5 12" id="KW-0812">Transmembrane</keyword>
<keyword evidence="7" id="KW-0408">Iron</keyword>
<dbReference type="EMBL" id="CP012154">
    <property type="protein sequence ID" value="AKS42769.1"/>
    <property type="molecule type" value="Genomic_DNA"/>
</dbReference>
<dbReference type="PROSITE" id="PS00018">
    <property type="entry name" value="EF_HAND_1"/>
    <property type="match status" value="1"/>
</dbReference>
<keyword evidence="4" id="KW-0410">Iron transport</keyword>
<evidence type="ECO:0000256" key="14">
    <source>
        <dbReference type="RuleBase" id="RU003357"/>
    </source>
</evidence>
<dbReference type="Pfam" id="PF00593">
    <property type="entry name" value="TonB_dep_Rec_b-barrel"/>
    <property type="match status" value="1"/>
</dbReference>
<keyword evidence="11 12" id="KW-0998">Cell outer membrane</keyword>
<protein>
    <submittedName>
        <fullName evidence="17">TonB-denpendent receptor</fullName>
    </submittedName>
</protein>
<evidence type="ECO:0000256" key="5">
    <source>
        <dbReference type="ARBA" id="ARBA00022692"/>
    </source>
</evidence>
<dbReference type="Gene3D" id="2.40.170.20">
    <property type="entry name" value="TonB-dependent receptor, beta-barrel domain"/>
    <property type="match status" value="1"/>
</dbReference>
<dbReference type="PANTHER" id="PTHR32552">
    <property type="entry name" value="FERRICHROME IRON RECEPTOR-RELATED"/>
    <property type="match status" value="1"/>
</dbReference>
<evidence type="ECO:0000256" key="16">
    <source>
        <dbReference type="SAM" id="SignalP"/>
    </source>
</evidence>
<dbReference type="InterPro" id="IPR000531">
    <property type="entry name" value="Beta-barrel_TonB"/>
</dbReference>
<dbReference type="STRING" id="1579979.WM2015_2407"/>
<keyword evidence="17" id="KW-0675">Receptor</keyword>
<evidence type="ECO:0000256" key="3">
    <source>
        <dbReference type="ARBA" id="ARBA00022452"/>
    </source>
</evidence>
<evidence type="ECO:0000256" key="6">
    <source>
        <dbReference type="ARBA" id="ARBA00022729"/>
    </source>
</evidence>
<dbReference type="SUPFAM" id="SSF56935">
    <property type="entry name" value="Porins"/>
    <property type="match status" value="1"/>
</dbReference>
<keyword evidence="10 12" id="KW-0472">Membrane</keyword>
<gene>
    <name evidence="17" type="ORF">WM2015_2407</name>
</gene>
<feature type="short sequence motif" description="TonB C-terminal box" evidence="13">
    <location>
        <begin position="776"/>
        <end position="793"/>
    </location>
</feature>
<evidence type="ECO:0000313" key="17">
    <source>
        <dbReference type="EMBL" id="AKS42769.1"/>
    </source>
</evidence>
<organism evidence="17 18">
    <name type="scientific">Wenzhouxiangella marina</name>
    <dbReference type="NCBI Taxonomy" id="1579979"/>
    <lineage>
        <taxon>Bacteria</taxon>
        <taxon>Pseudomonadati</taxon>
        <taxon>Pseudomonadota</taxon>
        <taxon>Gammaproteobacteria</taxon>
        <taxon>Chromatiales</taxon>
        <taxon>Wenzhouxiangellaceae</taxon>
        <taxon>Wenzhouxiangella</taxon>
    </lineage>
</organism>
<comment type="subcellular location">
    <subcellularLocation>
        <location evidence="1 12">Cell outer membrane</location>
        <topology evidence="1 12">Multi-pass membrane protein</topology>
    </subcellularLocation>
</comment>
<evidence type="ECO:0000256" key="2">
    <source>
        <dbReference type="ARBA" id="ARBA00022448"/>
    </source>
</evidence>
<dbReference type="Proteomes" id="UP000066624">
    <property type="component" value="Chromosome"/>
</dbReference>
<evidence type="ECO:0000256" key="13">
    <source>
        <dbReference type="PROSITE-ProRule" id="PRU10144"/>
    </source>
</evidence>
<evidence type="ECO:0000256" key="7">
    <source>
        <dbReference type="ARBA" id="ARBA00023004"/>
    </source>
</evidence>
<dbReference type="GO" id="GO:0006826">
    <property type="term" value="P:iron ion transport"/>
    <property type="evidence" value="ECO:0007669"/>
    <property type="project" value="UniProtKB-KW"/>
</dbReference>
<keyword evidence="6 16" id="KW-0732">Signal</keyword>
<dbReference type="AlphaFoldDB" id="A0A0K0XYK1"/>
<evidence type="ECO:0000256" key="9">
    <source>
        <dbReference type="ARBA" id="ARBA00023077"/>
    </source>
</evidence>
<dbReference type="Pfam" id="PF07715">
    <property type="entry name" value="Plug"/>
    <property type="match status" value="1"/>
</dbReference>
<dbReference type="PROSITE" id="PS52016">
    <property type="entry name" value="TONB_DEPENDENT_REC_3"/>
    <property type="match status" value="1"/>
</dbReference>
<dbReference type="InterPro" id="IPR039426">
    <property type="entry name" value="TonB-dep_rcpt-like"/>
</dbReference>
<evidence type="ECO:0000313" key="18">
    <source>
        <dbReference type="Proteomes" id="UP000066624"/>
    </source>
</evidence>
<evidence type="ECO:0000256" key="11">
    <source>
        <dbReference type="ARBA" id="ARBA00023237"/>
    </source>
</evidence>
<reference evidence="17 18" key="1">
    <citation type="submission" date="2015-07" db="EMBL/GenBank/DDBJ databases">
        <authorList>
            <person name="Noorani M."/>
        </authorList>
    </citation>
    <scope>NUCLEOTIDE SEQUENCE [LARGE SCALE GENOMIC DNA]</scope>
    <source>
        <strain evidence="17 18">KCTC 42284</strain>
    </source>
</reference>
<proteinExistence type="inferred from homology"/>
<evidence type="ECO:0000256" key="8">
    <source>
        <dbReference type="ARBA" id="ARBA00023065"/>
    </source>
</evidence>
<dbReference type="OrthoDB" id="5987490at2"/>
<comment type="similarity">
    <text evidence="12 14">Belongs to the TonB-dependent receptor family.</text>
</comment>
<keyword evidence="3 12" id="KW-1134">Transmembrane beta strand</keyword>
<keyword evidence="2 12" id="KW-0813">Transport</keyword>
<dbReference type="GO" id="GO:0009279">
    <property type="term" value="C:cell outer membrane"/>
    <property type="evidence" value="ECO:0007669"/>
    <property type="project" value="UniProtKB-SubCell"/>
</dbReference>
<feature type="region of interest" description="Disordered" evidence="15">
    <location>
        <begin position="25"/>
        <end position="44"/>
    </location>
</feature>
<sequence length="793" mass="86615">MKTGKISTLTLAIALALSASVAAQDNDSDQNESNNNTEENAELGSIQVTARRRTETLRDVPISVTAISGQDLADAGAQDITYLNQVVPNTTLEVSRGTSNTLTAFIRGIGQQDPVAGFEAGVGIYIDDVYLNRPQAAVLDIYDVERVEVLRGPQGTLYGRNTIGGAVKYVTRRLGRTPTASIRGAIGSFSQQDLVVSGETPIGSTAAIGGAIATFNRNGYGTNLNLDEENYDKDVMAARASFEWEPSYDFFLRLSGDYYKDDSNPVGGHRLIPGLFSGAPVLDDVYNSRSGIQGKNETEAQSVTLLMEYDFNPAWQFKSITNWYESDNTQQIDFDALPAVDLDVATIYENEQFSQEFQLNYTSELISGVAGFYYLDANAFGPFDVRLYQLGALLNLPEFNAFTLGDVDTESWSFFTDISFNLAGFFDLNTGLELSVGGRYTSDERSSRVLRQNMLGESEFFGGDPIVFATTSDFQGSETFTDFTPRVSLAWQPTDNQNLYISWAQGFKGGSFDPRGLTTAAPDFNGDGTVSEDEVFEFMKFEPEEVDTWEVGAKSRWADGRVNTSLALFHSDYTNIQVPGSIGVDSDGDGVFDTFAGVTTNAGKATVQGVEFEMSALLGRNMMTTGDSLMLNTAVGYIDADYDEFITAVADPATGATALEDVSDQRVFQNTPDWTGHLNLAYERPLSLFGADGTFGIMGAWSYRGETNQFEIPSDFLDQPSYSLYDMHLTWKRMDGRYEIGLHGRNLGDKQYITSGYVFATPDGSASTLGLEGVMNAFYGAPRTITLTGTINF</sequence>
<keyword evidence="8" id="KW-0406">Ion transport</keyword>
<feature type="compositionally biased region" description="Low complexity" evidence="15">
    <location>
        <begin position="25"/>
        <end position="38"/>
    </location>
</feature>
<accession>A0A0K0XYK1</accession>
<dbReference type="PANTHER" id="PTHR32552:SF81">
    <property type="entry name" value="TONB-DEPENDENT OUTER MEMBRANE RECEPTOR"/>
    <property type="match status" value="1"/>
</dbReference>
<dbReference type="PROSITE" id="PS50222">
    <property type="entry name" value="EF_HAND_2"/>
    <property type="match status" value="1"/>
</dbReference>
<dbReference type="InterPro" id="IPR036942">
    <property type="entry name" value="Beta-barrel_TonB_sf"/>
</dbReference>
<dbReference type="InterPro" id="IPR010917">
    <property type="entry name" value="TonB_rcpt_CS"/>
</dbReference>
<keyword evidence="9 14" id="KW-0798">TonB box</keyword>
<feature type="signal peptide" evidence="16">
    <location>
        <begin position="1"/>
        <end position="23"/>
    </location>
</feature>
<evidence type="ECO:0000256" key="1">
    <source>
        <dbReference type="ARBA" id="ARBA00004571"/>
    </source>
</evidence>
<dbReference type="GO" id="GO:0005509">
    <property type="term" value="F:calcium ion binding"/>
    <property type="evidence" value="ECO:0007669"/>
    <property type="project" value="InterPro"/>
</dbReference>
<dbReference type="InterPro" id="IPR012910">
    <property type="entry name" value="Plug_dom"/>
</dbReference>
<keyword evidence="18" id="KW-1185">Reference proteome</keyword>
<evidence type="ECO:0000256" key="15">
    <source>
        <dbReference type="SAM" id="MobiDB-lite"/>
    </source>
</evidence>
<evidence type="ECO:0000256" key="4">
    <source>
        <dbReference type="ARBA" id="ARBA00022496"/>
    </source>
</evidence>
<dbReference type="InterPro" id="IPR002048">
    <property type="entry name" value="EF_hand_dom"/>
</dbReference>
<dbReference type="InterPro" id="IPR018247">
    <property type="entry name" value="EF_Hand_1_Ca_BS"/>
</dbReference>
<feature type="chain" id="PRO_5044292037" evidence="16">
    <location>
        <begin position="24"/>
        <end position="793"/>
    </location>
</feature>
<dbReference type="RefSeq" id="WP_049726302.1">
    <property type="nucleotide sequence ID" value="NZ_CP012154.1"/>
</dbReference>
<dbReference type="CDD" id="cd01347">
    <property type="entry name" value="ligand_gated_channel"/>
    <property type="match status" value="1"/>
</dbReference>
<evidence type="ECO:0000256" key="10">
    <source>
        <dbReference type="ARBA" id="ARBA00023136"/>
    </source>
</evidence>
<name>A0A0K0XYK1_9GAMM</name>
<dbReference type="PROSITE" id="PS01156">
    <property type="entry name" value="TONB_DEPENDENT_REC_2"/>
    <property type="match status" value="1"/>
</dbReference>
<dbReference type="PATRIC" id="fig|1579979.3.peg.2463"/>
<dbReference type="KEGG" id="wma:WM2015_2407"/>
<evidence type="ECO:0000256" key="12">
    <source>
        <dbReference type="PROSITE-ProRule" id="PRU01360"/>
    </source>
</evidence>